<keyword evidence="4" id="KW-1185">Reference proteome</keyword>
<evidence type="ECO:0000256" key="1">
    <source>
        <dbReference type="SAM" id="SignalP"/>
    </source>
</evidence>
<evidence type="ECO:0000313" key="2">
    <source>
        <dbReference type="EMBL" id="MFC3461451.1"/>
    </source>
</evidence>
<dbReference type="Proteomes" id="UP001595665">
    <property type="component" value="Unassembled WGS sequence"/>
</dbReference>
<proteinExistence type="predicted"/>
<comment type="caution">
    <text evidence="3">The sequence shown here is derived from an EMBL/GenBank/DDBJ whole genome shotgun (WGS) entry which is preliminary data.</text>
</comment>
<keyword evidence="1" id="KW-0732">Signal</keyword>
<sequence length="704" mass="75650">MAAACSLALSASASAAQFYLFPVKEIEGVSQEARDKYKLLDKQLMARLFDDEAGKQAQRQLIGQFVERLNAAYPESVVHPRQVADVKVPGAHRFVNDDNLQCKASPSVAVADTYAVMLGITRASVYEVPKGENIDVLIPVTLNIQFVRPSLGKVVYTISETVYSPFRLGRKEYESGAANGVIRDTLIRNLGEQAASLVATARQAFDPKDVSIGIVGRDGDFFVTDRGAEAGFVKGEQVEARDAVGKESIFDVLYADTGYAVIKVAAGSASVGSSLKFIFEGSADASAKPRIMPVVAQDSADPWPNAVAGLFEKDIGFKATFQLAPVDVNFTQTRELLTRSANCVTWQKIAGMAESSRAAKDAPDYFLRFTPSVTQSVTLTGAGGTKSEEQFHTLVTAQVVDRHGRVIYSGLGEDNYTIKRIGGEGLGLAQAKEVSIKNATAKLAQNFVANVRFAPRDYTVQRVDKDKVWVSGLAGMPVGDKVAFDILHPLEAKVGGKSALLDLEAGSGSGGAVAEGDLVGFPYAAVNPALPKPRGGDLLRLYTDVPPNATRVIDCDEATYIGQNNVADGSYFVPLSRHALYQSKKFASYVGDPAFYDQANALLRLGLFEAKVERPAIEVCSQPGYLVKEEASNCDDPASCKATVMMGVQARLKKGAEVQKIFSTGLRTEFSGFPSQSKNPFYSYRGLANGLSMQADLINKINTN</sequence>
<organism evidence="3 4">
    <name type="scientific">Massilia haematophila</name>
    <dbReference type="NCBI Taxonomy" id="457923"/>
    <lineage>
        <taxon>Bacteria</taxon>
        <taxon>Pseudomonadati</taxon>
        <taxon>Pseudomonadota</taxon>
        <taxon>Betaproteobacteria</taxon>
        <taxon>Burkholderiales</taxon>
        <taxon>Oxalobacteraceae</taxon>
        <taxon>Telluria group</taxon>
        <taxon>Massilia</taxon>
    </lineage>
</organism>
<dbReference type="EMBL" id="JBHRVV010000002">
    <property type="protein sequence ID" value="MFC3461555.1"/>
    <property type="molecule type" value="Genomic_DNA"/>
</dbReference>
<reference evidence="3" key="1">
    <citation type="journal article" date="2014" name="Int. J. Syst. Evol. Microbiol.">
        <title>Complete genome of a new Firmicutes species belonging to the dominant human colonic microbiota ('Ruminococcus bicirculans') reveals two chromosomes and a selective capacity to utilize plant glucans.</title>
        <authorList>
            <consortium name="NISC Comparative Sequencing Program"/>
            <person name="Wegmann U."/>
            <person name="Louis P."/>
            <person name="Goesmann A."/>
            <person name="Henrissat B."/>
            <person name="Duncan S.H."/>
            <person name="Flint H.J."/>
        </authorList>
    </citation>
    <scope>NUCLEOTIDE SEQUENCE</scope>
    <source>
        <strain evidence="3">CCM 7480</strain>
    </source>
</reference>
<dbReference type="RefSeq" id="WP_379738043.1">
    <property type="nucleotide sequence ID" value="NZ_JBHRVV010000002.1"/>
</dbReference>
<feature type="chain" id="PRO_5045033187" evidence="1">
    <location>
        <begin position="16"/>
        <end position="704"/>
    </location>
</feature>
<reference evidence="4" key="2">
    <citation type="journal article" date="2019" name="Int. J. Syst. Evol. Microbiol.">
        <title>The Global Catalogue of Microorganisms (GCM) 10K type strain sequencing project: providing services to taxonomists for standard genome sequencing and annotation.</title>
        <authorList>
            <consortium name="The Broad Institute Genomics Platform"/>
            <consortium name="The Broad Institute Genome Sequencing Center for Infectious Disease"/>
            <person name="Wu L."/>
            <person name="Ma J."/>
        </authorList>
    </citation>
    <scope>NUCLEOTIDE SEQUENCE [LARGE SCALE GENOMIC DNA]</scope>
    <source>
        <strain evidence="4">CCM 7480</strain>
    </source>
</reference>
<evidence type="ECO:0000313" key="3">
    <source>
        <dbReference type="EMBL" id="MFC3461555.1"/>
    </source>
</evidence>
<dbReference type="EMBL" id="JBHRVV010000002">
    <property type="protein sequence ID" value="MFC3461451.1"/>
    <property type="molecule type" value="Genomic_DNA"/>
</dbReference>
<reference evidence="3" key="3">
    <citation type="submission" date="2024-09" db="EMBL/GenBank/DDBJ databases">
        <authorList>
            <person name="Sun Q."/>
            <person name="Mori K."/>
        </authorList>
    </citation>
    <scope>NUCLEOTIDE SEQUENCE</scope>
    <source>
        <strain evidence="3">CCM 7480</strain>
    </source>
</reference>
<protein>
    <submittedName>
        <fullName evidence="3">Uncharacterized protein</fullName>
    </submittedName>
</protein>
<evidence type="ECO:0000313" key="4">
    <source>
        <dbReference type="Proteomes" id="UP001595665"/>
    </source>
</evidence>
<feature type="signal peptide" evidence="1">
    <location>
        <begin position="1"/>
        <end position="15"/>
    </location>
</feature>
<name>A0ABV7PQN9_9BURK</name>
<gene>
    <name evidence="2" type="ORF">ACFOPH_24895</name>
    <name evidence="3" type="ORF">ACFOPH_25460</name>
</gene>
<accession>A0ABV7PQN9</accession>